<evidence type="ECO:0000313" key="4">
    <source>
        <dbReference type="Proteomes" id="UP000007494"/>
    </source>
</evidence>
<dbReference type="OrthoDB" id="330493at2759"/>
<feature type="region of interest" description="Disordered" evidence="1">
    <location>
        <begin position="80"/>
        <end position="197"/>
    </location>
</feature>
<dbReference type="VEuPathDB" id="ToxoDB:NCLIV_036170"/>
<feature type="compositionally biased region" description="Low complexity" evidence="1">
    <location>
        <begin position="81"/>
        <end position="90"/>
    </location>
</feature>
<dbReference type="OMA" id="SWYYAGF"/>
<evidence type="ECO:0000256" key="1">
    <source>
        <dbReference type="SAM" id="MobiDB-lite"/>
    </source>
</evidence>
<feature type="compositionally biased region" description="Basic residues" evidence="1">
    <location>
        <begin position="169"/>
        <end position="182"/>
    </location>
</feature>
<dbReference type="GeneID" id="13443404"/>
<reference evidence="3" key="4">
    <citation type="journal article" date="2015" name="PLoS ONE">
        <title>Comprehensive Evaluation of Toxoplasma gondii VEG and Neospora caninum LIV Genomes with Tachyzoite Stage Transcriptome and Proteome Defines Novel Transcript Features.</title>
        <authorList>
            <person name="Ramaprasad A."/>
            <person name="Mourier T."/>
            <person name="Naeem R."/>
            <person name="Malas T.B."/>
            <person name="Moussa E."/>
            <person name="Panigrahi A."/>
            <person name="Vermont S.J."/>
            <person name="Otto T.D."/>
            <person name="Wastling J."/>
            <person name="Pain A."/>
        </authorList>
    </citation>
    <scope>NUCLEOTIDE SEQUENCE</scope>
    <source>
        <strain evidence="3">Liverpool</strain>
    </source>
</reference>
<gene>
    <name evidence="3" type="ORF">BN1204_036170</name>
    <name evidence="2" type="ORF">NCLIV_036170</name>
</gene>
<dbReference type="eggNOG" id="ENOG502QYGU">
    <property type="taxonomic scope" value="Eukaryota"/>
</dbReference>
<evidence type="ECO:0000313" key="2">
    <source>
        <dbReference type="EMBL" id="CBZ53836.1"/>
    </source>
</evidence>
<reference evidence="2" key="1">
    <citation type="submission" date="2011-02" db="EMBL/GenBank/DDBJ databases">
        <authorList>
            <person name="Aslett M."/>
        </authorList>
    </citation>
    <scope>NUCLEOTIDE SEQUENCE</scope>
    <source>
        <strain evidence="2">Liverpool</strain>
    </source>
</reference>
<feature type="region of interest" description="Disordered" evidence="1">
    <location>
        <begin position="1"/>
        <end position="40"/>
    </location>
</feature>
<dbReference type="EMBL" id="FR823390">
    <property type="protein sequence ID" value="CBZ53836.1"/>
    <property type="molecule type" value="Genomic_DNA"/>
</dbReference>
<feature type="compositionally biased region" description="Basic and acidic residues" evidence="1">
    <location>
        <begin position="183"/>
        <end position="196"/>
    </location>
</feature>
<feature type="compositionally biased region" description="Basic and acidic residues" evidence="1">
    <location>
        <begin position="117"/>
        <end position="127"/>
    </location>
</feature>
<keyword evidence="4" id="KW-1185">Reference proteome</keyword>
<dbReference type="AlphaFoldDB" id="F0VJC5"/>
<sequence length="458" mass="49122">MAQLVCRKNLETEEEVEDFEGEEAKADCNATDPLTSDEEDVVTTEAATWCYSQLFAAPETTAPDPIICTFSHLLQTHRTTAEAAATSSSARPDSDHEPLTAAGEPGGTDELGPSLSVEERRVTREADPWTELRSAETGSGDVQRKRENGEEEVPAFAGIEAILEQTATRRGKGKREKGRQSNRPREVKPGFGHSEKTFLPQSAGVRTQPVEDGVEYCASGDGAPCVSSWDGNSRCRPSTQQSPSQFCPTCGQPIVSELSSSDVCGDSWSSRAGLPSCAVATSRPDPSQPDVPAKEKVRNGVGACALNSGLNQGGTQRLGGHVSGKPMARSDIIRLLRPPPVPVSVAFDRLNSTAACLWREYRDTGEQGEASVQAGREKNMHGRCVPQLSRAMQQHAQLRAQIACLVGDTPDTDADSVPAGAAEVFQVLSTDKQDALLELLLSWYYAGFYSGRISLEIG</sequence>
<organism evidence="2 4">
    <name type="scientific">Neospora caninum (strain Liverpool)</name>
    <dbReference type="NCBI Taxonomy" id="572307"/>
    <lineage>
        <taxon>Eukaryota</taxon>
        <taxon>Sar</taxon>
        <taxon>Alveolata</taxon>
        <taxon>Apicomplexa</taxon>
        <taxon>Conoidasida</taxon>
        <taxon>Coccidia</taxon>
        <taxon>Eucoccidiorida</taxon>
        <taxon>Eimeriorina</taxon>
        <taxon>Sarcocystidae</taxon>
        <taxon>Neospora</taxon>
    </lineage>
</organism>
<name>F0VJC5_NEOCL</name>
<proteinExistence type="predicted"/>
<dbReference type="Proteomes" id="UP000007494">
    <property type="component" value="Chromosome VIII"/>
</dbReference>
<dbReference type="RefSeq" id="XP_003883868.1">
    <property type="nucleotide sequence ID" value="XM_003883819.1"/>
</dbReference>
<feature type="compositionally biased region" description="Acidic residues" evidence="1">
    <location>
        <begin position="12"/>
        <end position="21"/>
    </location>
</feature>
<protein>
    <submittedName>
        <fullName evidence="2">Uncharacterized protein</fullName>
    </submittedName>
</protein>
<accession>F0VJC5</accession>
<reference evidence="4" key="3">
    <citation type="journal article" date="2012" name="PLoS Pathog.">
        <title>Comparative genomics of the apicomplexan parasites Toxoplasma gondii and Neospora caninum: Coccidia differing in host range and transmission strategy.</title>
        <authorList>
            <person name="Reid A.J."/>
            <person name="Vermont S.J."/>
            <person name="Cotton J.A."/>
            <person name="Harris D."/>
            <person name="Hill-Cawthorne G.A."/>
            <person name="Konen-Waisman S."/>
            <person name="Latham S.M."/>
            <person name="Mourier T."/>
            <person name="Norton R."/>
            <person name="Quail M.A."/>
            <person name="Sanders M."/>
            <person name="Shanmugam D."/>
            <person name="Sohal A."/>
            <person name="Wasmuth J.D."/>
            <person name="Brunk B."/>
            <person name="Grigg M.E."/>
            <person name="Howard J.C."/>
            <person name="Parkinson J."/>
            <person name="Roos D.S."/>
            <person name="Trees A.J."/>
            <person name="Berriman M."/>
            <person name="Pain A."/>
            <person name="Wastling J.M."/>
        </authorList>
    </citation>
    <scope>NUCLEOTIDE SEQUENCE [LARGE SCALE GENOMIC DNA]</scope>
    <source>
        <strain evidence="4">Liverpool</strain>
    </source>
</reference>
<reference evidence="2" key="2">
    <citation type="submission" date="2011-03" db="EMBL/GenBank/DDBJ databases">
        <title>Comparative genomics and transcriptomics of Neospora caninum and Toxoplasma gondii.</title>
        <authorList>
            <person name="Reid A.J."/>
            <person name="Sohal A."/>
            <person name="Harris D."/>
            <person name="Quail M."/>
            <person name="Sanders M."/>
            <person name="Berriman M."/>
            <person name="Wastling J.M."/>
            <person name="Pain A."/>
        </authorList>
    </citation>
    <scope>NUCLEOTIDE SEQUENCE</scope>
    <source>
        <strain evidence="2">Liverpool</strain>
    </source>
</reference>
<dbReference type="InParanoid" id="F0VJC5"/>
<evidence type="ECO:0000313" key="3">
    <source>
        <dbReference type="EMBL" id="CEL67830.1"/>
    </source>
</evidence>
<dbReference type="EMBL" id="LN714483">
    <property type="protein sequence ID" value="CEL67830.1"/>
    <property type="molecule type" value="Genomic_DNA"/>
</dbReference>